<feature type="coiled-coil region" evidence="6">
    <location>
        <begin position="168"/>
        <end position="195"/>
    </location>
</feature>
<keyword evidence="2" id="KW-0547">Nucleotide-binding</keyword>
<feature type="coiled-coil region" evidence="6">
    <location>
        <begin position="224"/>
        <end position="334"/>
    </location>
</feature>
<keyword evidence="9" id="KW-1185">Reference proteome</keyword>
<dbReference type="InterPro" id="IPR044986">
    <property type="entry name" value="KIF15/KIN-12"/>
</dbReference>
<organism evidence="8 9">
    <name type="scientific">Acorus calamus</name>
    <name type="common">Sweet flag</name>
    <dbReference type="NCBI Taxonomy" id="4465"/>
    <lineage>
        <taxon>Eukaryota</taxon>
        <taxon>Viridiplantae</taxon>
        <taxon>Streptophyta</taxon>
        <taxon>Embryophyta</taxon>
        <taxon>Tracheophyta</taxon>
        <taxon>Spermatophyta</taxon>
        <taxon>Magnoliopsida</taxon>
        <taxon>Liliopsida</taxon>
        <taxon>Acoraceae</taxon>
        <taxon>Acorus</taxon>
    </lineage>
</organism>
<evidence type="ECO:0000313" key="9">
    <source>
        <dbReference type="Proteomes" id="UP001180020"/>
    </source>
</evidence>
<protein>
    <submittedName>
        <fullName evidence="8">Uncharacterized protein</fullName>
    </submittedName>
</protein>
<sequence length="427" mass="48995">MDVSEKEAEIGQCKTHISELNIHAEAQAIEYKQKFKELEALAKQVKIEPPSTSTCLTSTKSEKNVVKSRGSGSPFKCIGLGLGQQINSEKDEELTAKGRRIEELEAIAASRQKEIFMLKTRLAETESMTHDVIRDLLGVKLDMTHYASILDHHPVQKIGETAQHRGEESAEKEDVAELRKQLNEFIEERQGWLDEINRRHTEMVAVRVASEELRQKYHLLSTENEMLKMDIIKYKKSVMELEDEVKKLSDQHNLQPRIHHHAKIKEENSLLKVRNEDLTARLQRVEAALTRVKEELALYRLSSGRSPYVDIDEEQRLKNKLLETEEERFQLAQKLLGLCTSVLKAAGITRSSSNVNPSMAEEALKQLKERLSSLEGELQDVKFKSKISSEKVRLSELMQHFSTPNSRKNENCPTSRSINQTRHRLDR</sequence>
<evidence type="ECO:0000256" key="6">
    <source>
        <dbReference type="SAM" id="Coils"/>
    </source>
</evidence>
<reference evidence="8" key="2">
    <citation type="submission" date="2023-06" db="EMBL/GenBank/DDBJ databases">
        <authorList>
            <person name="Ma L."/>
            <person name="Liu K.-W."/>
            <person name="Li Z."/>
            <person name="Hsiao Y.-Y."/>
            <person name="Qi Y."/>
            <person name="Fu T."/>
            <person name="Tang G."/>
            <person name="Zhang D."/>
            <person name="Sun W.-H."/>
            <person name="Liu D.-K."/>
            <person name="Li Y."/>
            <person name="Chen G.-Z."/>
            <person name="Liu X.-D."/>
            <person name="Liao X.-Y."/>
            <person name="Jiang Y.-T."/>
            <person name="Yu X."/>
            <person name="Hao Y."/>
            <person name="Huang J."/>
            <person name="Zhao X.-W."/>
            <person name="Ke S."/>
            <person name="Chen Y.-Y."/>
            <person name="Wu W.-L."/>
            <person name="Hsu J.-L."/>
            <person name="Lin Y.-F."/>
            <person name="Huang M.-D."/>
            <person name="Li C.-Y."/>
            <person name="Huang L."/>
            <person name="Wang Z.-W."/>
            <person name="Zhao X."/>
            <person name="Zhong W.-Y."/>
            <person name="Peng D.-H."/>
            <person name="Ahmad S."/>
            <person name="Lan S."/>
            <person name="Zhang J.-S."/>
            <person name="Tsai W.-C."/>
            <person name="Van De Peer Y."/>
            <person name="Liu Z.-J."/>
        </authorList>
    </citation>
    <scope>NUCLEOTIDE SEQUENCE</scope>
    <source>
        <strain evidence="8">CP</strain>
        <tissue evidence="8">Leaves</tissue>
    </source>
</reference>
<dbReference type="PANTHER" id="PTHR37739:SF8">
    <property type="entry name" value="KINESIN-LIKE PROTEIN KIN-12D"/>
    <property type="match status" value="1"/>
</dbReference>
<comment type="caution">
    <text evidence="8">The sequence shown here is derived from an EMBL/GenBank/DDBJ whole genome shotgun (WGS) entry which is preliminary data.</text>
</comment>
<evidence type="ECO:0000256" key="4">
    <source>
        <dbReference type="ARBA" id="ARBA00023054"/>
    </source>
</evidence>
<keyword evidence="4 6" id="KW-0175">Coiled coil</keyword>
<keyword evidence="5" id="KW-0505">Motor protein</keyword>
<dbReference type="GO" id="GO:0005524">
    <property type="term" value="F:ATP binding"/>
    <property type="evidence" value="ECO:0007669"/>
    <property type="project" value="UniProtKB-KW"/>
</dbReference>
<dbReference type="EMBL" id="JAUJYO010000013">
    <property type="protein sequence ID" value="KAK1300527.1"/>
    <property type="molecule type" value="Genomic_DNA"/>
</dbReference>
<dbReference type="PANTHER" id="PTHR37739">
    <property type="entry name" value="KINESIN-LIKE PROTEIN KIN-12D"/>
    <property type="match status" value="1"/>
</dbReference>
<evidence type="ECO:0000256" key="5">
    <source>
        <dbReference type="ARBA" id="ARBA00023175"/>
    </source>
</evidence>
<evidence type="ECO:0000256" key="7">
    <source>
        <dbReference type="SAM" id="MobiDB-lite"/>
    </source>
</evidence>
<dbReference type="Proteomes" id="UP001180020">
    <property type="component" value="Unassembled WGS sequence"/>
</dbReference>
<feature type="compositionally biased region" description="Polar residues" evidence="7">
    <location>
        <begin position="400"/>
        <end position="420"/>
    </location>
</feature>
<evidence type="ECO:0000256" key="3">
    <source>
        <dbReference type="ARBA" id="ARBA00022840"/>
    </source>
</evidence>
<keyword evidence="1" id="KW-0493">Microtubule</keyword>
<feature type="coiled-coil region" evidence="6">
    <location>
        <begin position="21"/>
        <end position="48"/>
    </location>
</feature>
<evidence type="ECO:0000256" key="1">
    <source>
        <dbReference type="ARBA" id="ARBA00022701"/>
    </source>
</evidence>
<accession>A0AAV9DI49</accession>
<gene>
    <name evidence="8" type="ORF">QJS10_CPB13g00189</name>
</gene>
<proteinExistence type="predicted"/>
<evidence type="ECO:0000256" key="2">
    <source>
        <dbReference type="ARBA" id="ARBA00022741"/>
    </source>
</evidence>
<keyword evidence="3" id="KW-0067">ATP-binding</keyword>
<feature type="region of interest" description="Disordered" evidence="7">
    <location>
        <begin position="400"/>
        <end position="427"/>
    </location>
</feature>
<reference evidence="8" key="1">
    <citation type="journal article" date="2023" name="Nat. Commun.">
        <title>Diploid and tetraploid genomes of Acorus and the evolution of monocots.</title>
        <authorList>
            <person name="Ma L."/>
            <person name="Liu K.W."/>
            <person name="Li Z."/>
            <person name="Hsiao Y.Y."/>
            <person name="Qi Y."/>
            <person name="Fu T."/>
            <person name="Tang G.D."/>
            <person name="Zhang D."/>
            <person name="Sun W.H."/>
            <person name="Liu D.K."/>
            <person name="Li Y."/>
            <person name="Chen G.Z."/>
            <person name="Liu X.D."/>
            <person name="Liao X.Y."/>
            <person name="Jiang Y.T."/>
            <person name="Yu X."/>
            <person name="Hao Y."/>
            <person name="Huang J."/>
            <person name="Zhao X.W."/>
            <person name="Ke S."/>
            <person name="Chen Y.Y."/>
            <person name="Wu W.L."/>
            <person name="Hsu J.L."/>
            <person name="Lin Y.F."/>
            <person name="Huang M.D."/>
            <person name="Li C.Y."/>
            <person name="Huang L."/>
            <person name="Wang Z.W."/>
            <person name="Zhao X."/>
            <person name="Zhong W.Y."/>
            <person name="Peng D.H."/>
            <person name="Ahmad S."/>
            <person name="Lan S."/>
            <person name="Zhang J.S."/>
            <person name="Tsai W.C."/>
            <person name="Van de Peer Y."/>
            <person name="Liu Z.J."/>
        </authorList>
    </citation>
    <scope>NUCLEOTIDE SEQUENCE</scope>
    <source>
        <strain evidence="8">CP</strain>
    </source>
</reference>
<dbReference type="GO" id="GO:0005874">
    <property type="term" value="C:microtubule"/>
    <property type="evidence" value="ECO:0007669"/>
    <property type="project" value="UniProtKB-KW"/>
</dbReference>
<name>A0AAV9DI49_ACOCL</name>
<dbReference type="AlphaFoldDB" id="A0AAV9DI49"/>
<evidence type="ECO:0000313" key="8">
    <source>
        <dbReference type="EMBL" id="KAK1300527.1"/>
    </source>
</evidence>